<dbReference type="EMBL" id="CP006682">
    <property type="protein sequence ID" value="AHB36614.1"/>
    <property type="molecule type" value="Genomic_DNA"/>
</dbReference>
<keyword evidence="3" id="KW-1185">Reference proteome</keyword>
<evidence type="ECO:0000313" key="2">
    <source>
        <dbReference type="EMBL" id="AHB36614.1"/>
    </source>
</evidence>
<keyword evidence="1" id="KW-0175">Coiled coil</keyword>
<reference evidence="2 3" key="1">
    <citation type="journal article" date="2014" name="Genome Announc.">
        <title>Complete Genome Sequence of Spiroplasma apis B31T (ATCC 33834), a Bacterium Associated with May Disease of Honeybees (Apis mellifera).</title>
        <authorList>
            <person name="Ku C."/>
            <person name="Lo W.S."/>
            <person name="Chen L.L."/>
            <person name="Kuo C.H."/>
        </authorList>
    </citation>
    <scope>NUCLEOTIDE SEQUENCE [LARGE SCALE GENOMIC DNA]</scope>
    <source>
        <strain evidence="2">B31</strain>
    </source>
</reference>
<evidence type="ECO:0000313" key="3">
    <source>
        <dbReference type="Proteomes" id="UP000018550"/>
    </source>
</evidence>
<gene>
    <name evidence="2" type="ORF">SAPIS_v1c07690</name>
</gene>
<feature type="coiled-coil region" evidence="1">
    <location>
        <begin position="105"/>
        <end position="132"/>
    </location>
</feature>
<dbReference type="RefSeq" id="WP_023789879.1">
    <property type="nucleotide sequence ID" value="NC_022998.1"/>
</dbReference>
<sequence>MKIKYIYIPISIKVKETRFFIGFKSPDNEGYFYINRQSCKKIPEDEENYLVKLDLDKKYNHKLKDMETNDNVGVISDLDIFPFFEECTDSNIISLAFPKKTVIKKENLRSNVEDLVVRAEILEKEIEILKLRFKKLEN</sequence>
<dbReference type="Proteomes" id="UP000018550">
    <property type="component" value="Chromosome"/>
</dbReference>
<dbReference type="PATRIC" id="fig|1276258.3.peg.781"/>
<accession>V5RJ84</accession>
<organism evidence="2 3">
    <name type="scientific">Spiroplasma apis B31</name>
    <dbReference type="NCBI Taxonomy" id="1276258"/>
    <lineage>
        <taxon>Bacteria</taxon>
        <taxon>Bacillati</taxon>
        <taxon>Mycoplasmatota</taxon>
        <taxon>Mollicutes</taxon>
        <taxon>Entomoplasmatales</taxon>
        <taxon>Spiroplasmataceae</taxon>
        <taxon>Spiroplasma</taxon>
    </lineage>
</organism>
<dbReference type="HOGENOM" id="CLU_1863923_0_0_14"/>
<name>V5RJ84_SPIAP</name>
<proteinExistence type="predicted"/>
<dbReference type="KEGG" id="sapi:SAPIS_v1c07690"/>
<dbReference type="AlphaFoldDB" id="V5RJ84"/>
<protein>
    <submittedName>
        <fullName evidence="2">Uncharacterized protein</fullName>
    </submittedName>
</protein>
<dbReference type="OrthoDB" id="9960571at2"/>
<evidence type="ECO:0000256" key="1">
    <source>
        <dbReference type="SAM" id="Coils"/>
    </source>
</evidence>